<dbReference type="InterPro" id="IPR006121">
    <property type="entry name" value="HMA_dom"/>
</dbReference>
<dbReference type="SMR" id="A7UW07"/>
<accession>A7UW07</accession>
<evidence type="ECO:0000259" key="1">
    <source>
        <dbReference type="PROSITE" id="PS50846"/>
    </source>
</evidence>
<reference evidence="2 3" key="1">
    <citation type="journal article" date="2003" name="Nature">
        <title>The genome sequence of the filamentous fungus Neurospora crassa.</title>
        <authorList>
            <person name="Galagan J.E."/>
            <person name="Calvo S.E."/>
            <person name="Borkovich K.A."/>
            <person name="Selker E.U."/>
            <person name="Read N.D."/>
            <person name="Jaffe D."/>
            <person name="FitzHugh W."/>
            <person name="Ma L.J."/>
            <person name="Smirnov S."/>
            <person name="Purcell S."/>
            <person name="Rehman B."/>
            <person name="Elkins T."/>
            <person name="Engels R."/>
            <person name="Wang S."/>
            <person name="Nielsen C.B."/>
            <person name="Butler J."/>
            <person name="Endrizzi M."/>
            <person name="Qui D."/>
            <person name="Ianakiev P."/>
            <person name="Bell-Pedersen D."/>
            <person name="Nelson M.A."/>
            <person name="Werner-Washburne M."/>
            <person name="Selitrennikoff C.P."/>
            <person name="Kinsey J.A."/>
            <person name="Braun E.L."/>
            <person name="Zelter A."/>
            <person name="Schulte U."/>
            <person name="Kothe G.O."/>
            <person name="Jedd G."/>
            <person name="Mewes W."/>
            <person name="Staben C."/>
            <person name="Marcotte E."/>
            <person name="Greenberg D."/>
            <person name="Roy A."/>
            <person name="Foley K."/>
            <person name="Naylor J."/>
            <person name="Stange-Thomann N."/>
            <person name="Barrett R."/>
            <person name="Gnerre S."/>
            <person name="Kamal M."/>
            <person name="Kamvysselis M."/>
            <person name="Mauceli E."/>
            <person name="Bielke C."/>
            <person name="Rudd S."/>
            <person name="Frishman D."/>
            <person name="Krystofova S."/>
            <person name="Rasmussen C."/>
            <person name="Metzenberg R.L."/>
            <person name="Perkins D.D."/>
            <person name="Kroken S."/>
            <person name="Cogoni C."/>
            <person name="Macino G."/>
            <person name="Catcheside D."/>
            <person name="Li W."/>
            <person name="Pratt R.J."/>
            <person name="Osmani S.A."/>
            <person name="DeSouza C.P."/>
            <person name="Glass L."/>
            <person name="Orbach M.J."/>
            <person name="Berglund J.A."/>
            <person name="Voelker R."/>
            <person name="Yarden O."/>
            <person name="Plamann M."/>
            <person name="Seiler S."/>
            <person name="Dunlap J."/>
            <person name="Radford A."/>
            <person name="Aramayo R."/>
            <person name="Natvig D.O."/>
            <person name="Alex L.A."/>
            <person name="Mannhaupt G."/>
            <person name="Ebbole D.J."/>
            <person name="Freitag M."/>
            <person name="Paulsen I."/>
            <person name="Sachs M.S."/>
            <person name="Lander E.S."/>
            <person name="Nusbaum C."/>
            <person name="Birren B."/>
        </authorList>
    </citation>
    <scope>NUCLEOTIDE SEQUENCE [LARGE SCALE GENOMIC DNA]</scope>
    <source>
        <strain evidence="3">ATCC 24698 / 74-OR23-1A / CBS 708.71 / DSM 1257 / FGSC 987</strain>
    </source>
</reference>
<feature type="domain" description="HMA" evidence="1">
    <location>
        <begin position="1"/>
        <end position="57"/>
    </location>
</feature>
<dbReference type="InParanoid" id="A7UW07"/>
<dbReference type="FunFam" id="3.30.70.100:FF:000043">
    <property type="entry name" value="Copper-transporting ATPase 2"/>
    <property type="match status" value="1"/>
</dbReference>
<dbReference type="Pfam" id="PF00403">
    <property type="entry name" value="HMA"/>
    <property type="match status" value="1"/>
</dbReference>
<name>A7UW07_NEUCR</name>
<dbReference type="PROSITE" id="PS50846">
    <property type="entry name" value="HMA_2"/>
    <property type="match status" value="1"/>
</dbReference>
<evidence type="ECO:0000313" key="2">
    <source>
        <dbReference type="EMBL" id="EDO65348.2"/>
    </source>
</evidence>
<dbReference type="CDD" id="cd00371">
    <property type="entry name" value="HMA"/>
    <property type="match status" value="1"/>
</dbReference>
<keyword evidence="3" id="KW-1185">Reference proteome</keyword>
<dbReference type="EMBL" id="CM002241">
    <property type="protein sequence ID" value="EDO65348.2"/>
    <property type="molecule type" value="Genomic_DNA"/>
</dbReference>
<sequence length="74" mass="8265">MTCASCANSITNEMKKRDWIQDITVNLLTNSAIVEFTGRENANKLVGEIEDLGFEATLNEETLDLPDDETRSTK</sequence>
<dbReference type="RefSeq" id="XP_001728439.2">
    <property type="nucleotide sequence ID" value="XM_001728387.2"/>
</dbReference>
<protein>
    <recommendedName>
        <fullName evidence="1">HMA domain-containing protein</fullName>
    </recommendedName>
</protein>
<dbReference type="SUPFAM" id="SSF55008">
    <property type="entry name" value="HMA, heavy metal-associated domain"/>
    <property type="match status" value="1"/>
</dbReference>
<dbReference type="Proteomes" id="UP000001805">
    <property type="component" value="Chromosome 5, Linkage Group VI"/>
</dbReference>
<dbReference type="Gene3D" id="3.30.70.100">
    <property type="match status" value="1"/>
</dbReference>
<gene>
    <name evidence="2" type="ORF">NCU11216</name>
</gene>
<dbReference type="InterPro" id="IPR036163">
    <property type="entry name" value="HMA_dom_sf"/>
</dbReference>
<dbReference type="HOGENOM" id="CLU_2923167_0_0_1"/>
<proteinExistence type="predicted"/>
<dbReference type="AlphaFoldDB" id="A7UW07"/>
<dbReference type="GO" id="GO:0046872">
    <property type="term" value="F:metal ion binding"/>
    <property type="evidence" value="ECO:0007669"/>
    <property type="project" value="InterPro"/>
</dbReference>
<evidence type="ECO:0000313" key="3">
    <source>
        <dbReference type="Proteomes" id="UP000001805"/>
    </source>
</evidence>
<dbReference type="VEuPathDB" id="FungiDB:NCU11216"/>
<dbReference type="STRING" id="367110.A7UW07"/>
<organism evidence="2 3">
    <name type="scientific">Neurospora crassa (strain ATCC 24698 / 74-OR23-1A / CBS 708.71 / DSM 1257 / FGSC 987)</name>
    <dbReference type="NCBI Taxonomy" id="367110"/>
    <lineage>
        <taxon>Eukaryota</taxon>
        <taxon>Fungi</taxon>
        <taxon>Dikarya</taxon>
        <taxon>Ascomycota</taxon>
        <taxon>Pezizomycotina</taxon>
        <taxon>Sordariomycetes</taxon>
        <taxon>Sordariomycetidae</taxon>
        <taxon>Sordariales</taxon>
        <taxon>Sordariaceae</taxon>
        <taxon>Neurospora</taxon>
    </lineage>
</organism>
<dbReference type="OrthoDB" id="432719at2759"/>
<dbReference type="GeneID" id="5847785"/>
<dbReference type="KEGG" id="ncr:NCU11216"/>